<keyword evidence="10" id="KW-0464">Manganese</keyword>
<feature type="site" description="Important for catalytic activity" evidence="11">
    <location>
        <position position="262"/>
    </location>
</feature>
<feature type="binding site" evidence="10">
    <location>
        <position position="290"/>
    </location>
    <ligand>
        <name>Mg(2+)</name>
        <dbReference type="ChEBI" id="CHEBI:18420"/>
        <label>1</label>
    </ligand>
</feature>
<evidence type="ECO:0000256" key="9">
    <source>
        <dbReference type="PIRSR" id="PIRSR604808-1"/>
    </source>
</evidence>
<evidence type="ECO:0000256" key="2">
    <source>
        <dbReference type="ARBA" id="ARBA00007092"/>
    </source>
</evidence>
<evidence type="ECO:0000256" key="6">
    <source>
        <dbReference type="ARBA" id="ARBA00022833"/>
    </source>
</evidence>
<keyword evidence="5" id="KW-0378">Hydrolase</keyword>
<accession>A0A914UXE1</accession>
<dbReference type="Pfam" id="PF03372">
    <property type="entry name" value="Exo_endo_phos"/>
    <property type="match status" value="1"/>
</dbReference>
<keyword evidence="13" id="KW-0227">DNA damage</keyword>
<feature type="active site" description="Proton acceptor" evidence="9">
    <location>
        <position position="290"/>
    </location>
</feature>
<keyword evidence="8" id="KW-0539">Nucleus</keyword>
<evidence type="ECO:0000256" key="7">
    <source>
        <dbReference type="ARBA" id="ARBA00022842"/>
    </source>
</evidence>
<comment type="catalytic activity">
    <reaction evidence="1">
        <text>Exonucleolytic cleavage in the 3'- to 5'-direction to yield nucleoside 5'-phosphates.</text>
        <dbReference type="EC" id="3.1.11.2"/>
    </reaction>
</comment>
<dbReference type="PANTHER" id="PTHR22748:SF4">
    <property type="entry name" value="DNA-(APURINIC OR APYRIMIDINIC SITE) ENDONUCLEASE 2"/>
    <property type="match status" value="1"/>
</dbReference>
<dbReference type="InterPro" id="IPR036691">
    <property type="entry name" value="Endo/exonu/phosph_ase_sf"/>
</dbReference>
<dbReference type="EC" id="3.1.-.-" evidence="13"/>
<comment type="cofactor">
    <cofactor evidence="10 13">
        <name>Mg(2+)</name>
        <dbReference type="ChEBI" id="CHEBI:18420"/>
    </cofactor>
    <cofactor evidence="10 13">
        <name>Mn(2+)</name>
        <dbReference type="ChEBI" id="CHEBI:29035"/>
    </cofactor>
    <text evidence="10 13">Probably binds two magnesium or manganese ions per subunit.</text>
</comment>
<evidence type="ECO:0000256" key="10">
    <source>
        <dbReference type="PIRSR" id="PIRSR604808-2"/>
    </source>
</evidence>
<dbReference type="CDD" id="cd09088">
    <property type="entry name" value="Ape2-like_AP-endo"/>
    <property type="match status" value="1"/>
</dbReference>
<feature type="site" description="Interaction with DNA substrate" evidence="11">
    <location>
        <position position="290"/>
    </location>
</feature>
<organism evidence="15 16">
    <name type="scientific">Plectus sambesii</name>
    <dbReference type="NCBI Taxonomy" id="2011161"/>
    <lineage>
        <taxon>Eukaryota</taxon>
        <taxon>Metazoa</taxon>
        <taxon>Ecdysozoa</taxon>
        <taxon>Nematoda</taxon>
        <taxon>Chromadorea</taxon>
        <taxon>Plectida</taxon>
        <taxon>Plectina</taxon>
        <taxon>Plectoidea</taxon>
        <taxon>Plectidae</taxon>
        <taxon>Plectus</taxon>
    </lineage>
</organism>
<dbReference type="AlphaFoldDB" id="A0A914UXE1"/>
<keyword evidence="3 10" id="KW-0479">Metal-binding</keyword>
<evidence type="ECO:0000256" key="11">
    <source>
        <dbReference type="PIRSR" id="PIRSR604808-3"/>
    </source>
</evidence>
<dbReference type="InterPro" id="IPR004808">
    <property type="entry name" value="AP_endonuc_1"/>
</dbReference>
<evidence type="ECO:0000256" key="3">
    <source>
        <dbReference type="ARBA" id="ARBA00022723"/>
    </source>
</evidence>
<dbReference type="Proteomes" id="UP000887566">
    <property type="component" value="Unplaced"/>
</dbReference>
<dbReference type="NCBIfam" id="TIGR00633">
    <property type="entry name" value="xth"/>
    <property type="match status" value="1"/>
</dbReference>
<evidence type="ECO:0000256" key="8">
    <source>
        <dbReference type="ARBA" id="ARBA00023242"/>
    </source>
</evidence>
<feature type="active site" description="Proton donor/acceptor" evidence="9">
    <location>
        <position position="183"/>
    </location>
</feature>
<dbReference type="SUPFAM" id="SSF56219">
    <property type="entry name" value="DNase I-like"/>
    <property type="match status" value="1"/>
</dbReference>
<evidence type="ECO:0000256" key="4">
    <source>
        <dbReference type="ARBA" id="ARBA00022771"/>
    </source>
</evidence>
<dbReference type="GO" id="GO:0006284">
    <property type="term" value="P:base-excision repair"/>
    <property type="evidence" value="ECO:0007669"/>
    <property type="project" value="TreeGrafter"/>
</dbReference>
<evidence type="ECO:0000259" key="14">
    <source>
        <dbReference type="PROSITE" id="PS51999"/>
    </source>
</evidence>
<dbReference type="Pfam" id="PF06839">
    <property type="entry name" value="Zn_ribbon_GRF"/>
    <property type="match status" value="1"/>
</dbReference>
<comment type="similarity">
    <text evidence="2 13">Belongs to the DNA repair enzymes AP/ExoA family.</text>
</comment>
<feature type="active site" evidence="9">
    <location>
        <position position="142"/>
    </location>
</feature>
<keyword evidence="15" id="KW-1185">Reference proteome</keyword>
<keyword evidence="6" id="KW-0862">Zinc</keyword>
<keyword evidence="7 10" id="KW-0460">Magnesium</keyword>
<feature type="binding site" evidence="10">
    <location>
        <position position="183"/>
    </location>
    <ligand>
        <name>Mg(2+)</name>
        <dbReference type="ChEBI" id="CHEBI:18420"/>
        <label>1</label>
    </ligand>
</feature>
<evidence type="ECO:0000256" key="13">
    <source>
        <dbReference type="RuleBase" id="RU362131"/>
    </source>
</evidence>
<dbReference type="GO" id="GO:0005634">
    <property type="term" value="C:nucleus"/>
    <property type="evidence" value="ECO:0007669"/>
    <property type="project" value="TreeGrafter"/>
</dbReference>
<dbReference type="PROSITE" id="PS51999">
    <property type="entry name" value="ZF_GRF"/>
    <property type="match status" value="1"/>
</dbReference>
<dbReference type="InterPro" id="IPR010666">
    <property type="entry name" value="Znf_GRF"/>
</dbReference>
<feature type="site" description="Transition state stabilizer" evidence="11">
    <location>
        <position position="185"/>
    </location>
</feature>
<evidence type="ECO:0000313" key="16">
    <source>
        <dbReference type="WBParaSite" id="PSAMB.scaffold1341size32732.g12534.t1"/>
    </source>
</evidence>
<feature type="binding site" evidence="10">
    <location>
        <position position="185"/>
    </location>
    <ligand>
        <name>Mg(2+)</name>
        <dbReference type="ChEBI" id="CHEBI:18420"/>
        <label>1</label>
    </ligand>
</feature>
<dbReference type="PROSITE" id="PS51435">
    <property type="entry name" value="AP_NUCLEASE_F1_4"/>
    <property type="match status" value="1"/>
</dbReference>
<dbReference type="GO" id="GO:0008270">
    <property type="term" value="F:zinc ion binding"/>
    <property type="evidence" value="ECO:0007669"/>
    <property type="project" value="UniProtKB-KW"/>
</dbReference>
<dbReference type="InterPro" id="IPR005135">
    <property type="entry name" value="Endo/exonuclease/phosphatase"/>
</dbReference>
<reference evidence="16" key="1">
    <citation type="submission" date="2022-11" db="UniProtKB">
        <authorList>
            <consortium name="WormBaseParasite"/>
        </authorList>
    </citation>
    <scope>IDENTIFICATION</scope>
</reference>
<evidence type="ECO:0000313" key="15">
    <source>
        <dbReference type="Proteomes" id="UP000887566"/>
    </source>
</evidence>
<evidence type="ECO:0000256" key="12">
    <source>
        <dbReference type="PROSITE-ProRule" id="PRU01343"/>
    </source>
</evidence>
<protein>
    <recommendedName>
        <fullName evidence="13">DNA-(apurinic or apyrimidinic site) endonuclease</fullName>
        <ecNumber evidence="13">3.1.-.-</ecNumber>
    </recommendedName>
</protein>
<evidence type="ECO:0000256" key="1">
    <source>
        <dbReference type="ARBA" id="ARBA00000493"/>
    </source>
</evidence>
<name>A0A914UXE1_9BILA</name>
<evidence type="ECO:0000256" key="5">
    <source>
        <dbReference type="ARBA" id="ARBA00022801"/>
    </source>
</evidence>
<dbReference type="PANTHER" id="PTHR22748">
    <property type="entry name" value="AP ENDONUCLEASE"/>
    <property type="match status" value="1"/>
</dbReference>
<feature type="domain" description="GRF-type" evidence="14">
    <location>
        <begin position="438"/>
        <end position="487"/>
    </location>
</feature>
<dbReference type="GO" id="GO:0008311">
    <property type="term" value="F:double-stranded DNA 3'-5' DNA exonuclease activity"/>
    <property type="evidence" value="ECO:0007669"/>
    <property type="project" value="UniProtKB-EC"/>
</dbReference>
<dbReference type="Gene3D" id="3.60.10.10">
    <property type="entry name" value="Endonuclease/exonuclease/phosphatase"/>
    <property type="match status" value="1"/>
</dbReference>
<feature type="binding site" evidence="10">
    <location>
        <position position="289"/>
    </location>
    <ligand>
        <name>Mg(2+)</name>
        <dbReference type="ChEBI" id="CHEBI:18420"/>
        <label>1</label>
    </ligand>
</feature>
<sequence length="497" mass="55179">MKIVSWNVNGIRSLSAGVAATVRSFDADIVCFQETKVSRDALSTDIAVVDGYNAYFSCSRSTRAGYSGVATYCKDDCKPVAAEEGLTDWTNDQLRPSSVGCYSDDTDDIDLKALDSEGRAVLTEFTMHYDDTDFPVVLINVYCPRYDPDNEERFEFKMRFHRLLESRALALLAAGKRVIIVGDVNVAREKMDHCDHATIVDFESAPHRLWFKNLLFDANASVYSQRRFVDVFRVFHPDAQAAYTCWNSKLSARVTNFGTRIDYVLADRQLVEMGAFADCRHLTDVFGSDHCPVLVELNATVRSSQRLPQLCTRLMPEFRGSQTKLSAFFARGKRPADGDTSAVVVKRAAKSVVAQRSLTDFFEQPKKQSTVKSVAQSATVEPNVVGVEAEKSVSSVNSVSSTSNISTTSGIRTDTVDSAAAATWNSLFSRKRAPPPLCRGHHEPCVELIVKKAGPNKNKHFFGCARPGGPKSDPLSRCEHFEWLSDAVKKQEKRVFK</sequence>
<dbReference type="GO" id="GO:0008081">
    <property type="term" value="F:phosphoric diester hydrolase activity"/>
    <property type="evidence" value="ECO:0007669"/>
    <property type="project" value="TreeGrafter"/>
</dbReference>
<feature type="binding site" evidence="10">
    <location>
        <position position="34"/>
    </location>
    <ligand>
        <name>Mg(2+)</name>
        <dbReference type="ChEBI" id="CHEBI:18420"/>
        <label>1</label>
    </ligand>
</feature>
<dbReference type="WBParaSite" id="PSAMB.scaffold1341size32732.g12534.t1">
    <property type="protein sequence ID" value="PSAMB.scaffold1341size32732.g12534.t1"/>
    <property type="gene ID" value="PSAMB.scaffold1341size32732.g12534"/>
</dbReference>
<proteinExistence type="inferred from homology"/>
<dbReference type="GO" id="GO:0003906">
    <property type="term" value="F:DNA-(apurinic or apyrimidinic site) endonuclease activity"/>
    <property type="evidence" value="ECO:0007669"/>
    <property type="project" value="TreeGrafter"/>
</dbReference>
<keyword evidence="13" id="KW-0234">DNA repair</keyword>
<feature type="binding site" evidence="10">
    <location>
        <position position="7"/>
    </location>
    <ligand>
        <name>Mg(2+)</name>
        <dbReference type="ChEBI" id="CHEBI:18420"/>
        <label>1</label>
    </ligand>
</feature>
<keyword evidence="4 12" id="KW-0863">Zinc-finger</keyword>